<organism evidence="1 2">
    <name type="scientific">Auriscalpium vulgare</name>
    <dbReference type="NCBI Taxonomy" id="40419"/>
    <lineage>
        <taxon>Eukaryota</taxon>
        <taxon>Fungi</taxon>
        <taxon>Dikarya</taxon>
        <taxon>Basidiomycota</taxon>
        <taxon>Agaricomycotina</taxon>
        <taxon>Agaricomycetes</taxon>
        <taxon>Russulales</taxon>
        <taxon>Auriscalpiaceae</taxon>
        <taxon>Auriscalpium</taxon>
    </lineage>
</organism>
<accession>A0ACB8R486</accession>
<protein>
    <submittedName>
        <fullName evidence="1">Uncharacterized protein</fullName>
    </submittedName>
</protein>
<comment type="caution">
    <text evidence="1">The sequence shown here is derived from an EMBL/GenBank/DDBJ whole genome shotgun (WGS) entry which is preliminary data.</text>
</comment>
<name>A0ACB8R486_9AGAM</name>
<gene>
    <name evidence="1" type="ORF">FA95DRAFT_1550988</name>
</gene>
<proteinExistence type="predicted"/>
<evidence type="ECO:0000313" key="1">
    <source>
        <dbReference type="EMBL" id="KAI0038909.1"/>
    </source>
</evidence>
<sequence>MLSWFLRGQSEVKACDIAELMYSCRYSRPKMVRNTAARRASSVLRADPKPMAWWGLREWAISKAEELINAEAKAVSSKHGGFHLPDKSATWDFMHGFSMESVLQTLEAKGPTLLRLLAAAAIRPKARILSTPPPDGASYAVYLTKPIATGTGHNRRNPFIIVLVTYMLLMSARNIRFAAFQKLMGVWLFAHTAQHGVYAILGRMGLSISYTGVLKLLRSLSVSARNLMRETAKARAFLLIYDNINRMFRARDPDRGQQDIINNGTAETFVELDDCDVEQAFDVQALRSAQDSRAREGLTMDVLERRIDWNHMNKIFALHCLRVLVQAVDGLEQYHELVLTRFRTTMAVHRMRKGRVTRLHPMATTDFNEGNTAENGRVLDDMMLSQLGLPKEEVDKLLVIVGGDQSTVEKLRTLKKFLASCPHGYARYGWVLPLIQLWHMGWADLERVLSTHWGKSQASDVSTFKSTNIVMGRKVQNVKRPDYYPAQHLVFDNLKVEILECWRQQLGASDLAQHFSSNNVAFEDLLPIADQLVQRFFSNDAYELALMAPDVAAEFLPVGEAWTSAPPSAAKKNAKEFRGDQVFANGVLRRRDSMLQMEFQYGLADGDMGRAFHVMKIWTFTFAGSGKSKYANELLELACNFEFEYSLALQLAIMNNWLCNLSGLEGCWFPMDLLQEKNIKQLKKMSTRRDASFGGAFFQDVVSLNIRAFLGAIRSVRTSFKLGAKGGSHQRKKKEAAEKELARSIVEHGLLTFRAGRTTGHVARDDFMSGHKNLSNNNEKKLKDFVQRTIRDAGALHESGEVSDDDTADEASAGTSAAAAAELPMPAVIVDGTLVSAEELFERWEDSDTEDEGFSEVLRQHADPVTESDDPESESDAVASGESSDSDVEMG</sequence>
<dbReference type="EMBL" id="MU276389">
    <property type="protein sequence ID" value="KAI0038909.1"/>
    <property type="molecule type" value="Genomic_DNA"/>
</dbReference>
<reference evidence="1" key="2">
    <citation type="journal article" date="2022" name="New Phytol.">
        <title>Evolutionary transition to the ectomycorrhizal habit in the genomes of a hyperdiverse lineage of mushroom-forming fungi.</title>
        <authorList>
            <person name="Looney B."/>
            <person name="Miyauchi S."/>
            <person name="Morin E."/>
            <person name="Drula E."/>
            <person name="Courty P.E."/>
            <person name="Kohler A."/>
            <person name="Kuo A."/>
            <person name="LaButti K."/>
            <person name="Pangilinan J."/>
            <person name="Lipzen A."/>
            <person name="Riley R."/>
            <person name="Andreopoulos W."/>
            <person name="He G."/>
            <person name="Johnson J."/>
            <person name="Nolan M."/>
            <person name="Tritt A."/>
            <person name="Barry K.W."/>
            <person name="Grigoriev I.V."/>
            <person name="Nagy L.G."/>
            <person name="Hibbett D."/>
            <person name="Henrissat B."/>
            <person name="Matheny P.B."/>
            <person name="Labbe J."/>
            <person name="Martin F.M."/>
        </authorList>
    </citation>
    <scope>NUCLEOTIDE SEQUENCE</scope>
    <source>
        <strain evidence="1">FP105234-sp</strain>
    </source>
</reference>
<dbReference type="Proteomes" id="UP000814033">
    <property type="component" value="Unassembled WGS sequence"/>
</dbReference>
<reference evidence="1" key="1">
    <citation type="submission" date="2021-02" db="EMBL/GenBank/DDBJ databases">
        <authorList>
            <consortium name="DOE Joint Genome Institute"/>
            <person name="Ahrendt S."/>
            <person name="Looney B.P."/>
            <person name="Miyauchi S."/>
            <person name="Morin E."/>
            <person name="Drula E."/>
            <person name="Courty P.E."/>
            <person name="Chicoki N."/>
            <person name="Fauchery L."/>
            <person name="Kohler A."/>
            <person name="Kuo A."/>
            <person name="Labutti K."/>
            <person name="Pangilinan J."/>
            <person name="Lipzen A."/>
            <person name="Riley R."/>
            <person name="Andreopoulos W."/>
            <person name="He G."/>
            <person name="Johnson J."/>
            <person name="Barry K.W."/>
            <person name="Grigoriev I.V."/>
            <person name="Nagy L."/>
            <person name="Hibbett D."/>
            <person name="Henrissat B."/>
            <person name="Matheny P.B."/>
            <person name="Labbe J."/>
            <person name="Martin F."/>
        </authorList>
    </citation>
    <scope>NUCLEOTIDE SEQUENCE</scope>
    <source>
        <strain evidence="1">FP105234-sp</strain>
    </source>
</reference>
<evidence type="ECO:0000313" key="2">
    <source>
        <dbReference type="Proteomes" id="UP000814033"/>
    </source>
</evidence>
<keyword evidence="2" id="KW-1185">Reference proteome</keyword>